<reference evidence="2 3" key="1">
    <citation type="submission" date="2014-07" db="EMBL/GenBank/DDBJ databases">
        <authorList>
            <person name="McCorrison J."/>
            <person name="Sanka R."/>
            <person name="Torralba M."/>
            <person name="Gillis M."/>
            <person name="Haft D.H."/>
            <person name="Methe B."/>
            <person name="Sutton G."/>
            <person name="Nelson K.E."/>
        </authorList>
    </citation>
    <scope>NUCLEOTIDE SEQUENCE [LARGE SCALE GENOMIC DNA]</scope>
    <source>
        <strain evidence="2 3">DNF00882</strain>
    </source>
</reference>
<dbReference type="EMBL" id="JRNR01000022">
    <property type="protein sequence ID" value="KGF49922.1"/>
    <property type="molecule type" value="Genomic_DNA"/>
</dbReference>
<evidence type="ECO:0000259" key="1">
    <source>
        <dbReference type="Pfam" id="PF04991"/>
    </source>
</evidence>
<dbReference type="InterPro" id="IPR007074">
    <property type="entry name" value="LicD/FKTN/FKRP_NTP_transf"/>
</dbReference>
<accession>A0A096C4R5</accession>
<dbReference type="GO" id="GO:0009100">
    <property type="term" value="P:glycoprotein metabolic process"/>
    <property type="evidence" value="ECO:0007669"/>
    <property type="project" value="UniProtKB-ARBA"/>
</dbReference>
<dbReference type="PANTHER" id="PTHR43404:SF2">
    <property type="entry name" value="LIPOPOLYSACCHARIDE CHOLINEPHOSPHOTRANSFERASE LICD"/>
    <property type="match status" value="1"/>
</dbReference>
<feature type="domain" description="LicD/FKTN/FKRP nucleotidyltransferase" evidence="1">
    <location>
        <begin position="22"/>
        <end position="241"/>
    </location>
</feature>
<evidence type="ECO:0000313" key="3">
    <source>
        <dbReference type="Proteomes" id="UP000029538"/>
    </source>
</evidence>
<dbReference type="RefSeq" id="WP_004357477.1">
    <property type="nucleotide sequence ID" value="NZ_JRNR01000022.1"/>
</dbReference>
<comment type="caution">
    <text evidence="2">The sequence shown here is derived from an EMBL/GenBank/DDBJ whole genome shotgun (WGS) entry which is preliminary data.</text>
</comment>
<dbReference type="AlphaFoldDB" id="A0A096C4R5"/>
<name>A0A096C4R5_9BACT</name>
<sequence length="265" mass="31041">MTELRHLQLVILHIMKDIDALCAKNNIEYSLNGGSAIGAIRHKGFIPWDDDLDIQMTPTNYKKFIKVCREQLDKEKYYFAEGTVDWPLDFCKIKLRGTKMIETEGYGGKENELGIFVDIFRVDGAAPTKLGRYWQYFCAKYRTAYLINQRGYNSASLLKKIVMFLSFPQKFKPIRNFFKHEKEKYDGEETGYYGLLSEYTKVNHCFFPKHIFTNGTIKVDFEDTKLSILKEYDAYLKQVFGNYMQLPPLEKQVCEHHNGVDFGQY</sequence>
<dbReference type="PANTHER" id="PTHR43404">
    <property type="entry name" value="LIPOPOLYSACCHARIDE CHOLINEPHOSPHOTRANSFERASE LICD"/>
    <property type="match status" value="1"/>
</dbReference>
<gene>
    <name evidence="2" type="ORF">HMPREF0654_03280</name>
</gene>
<dbReference type="Proteomes" id="UP000029538">
    <property type="component" value="Unassembled WGS sequence"/>
</dbReference>
<evidence type="ECO:0000313" key="2">
    <source>
        <dbReference type="EMBL" id="KGF49922.1"/>
    </source>
</evidence>
<dbReference type="InterPro" id="IPR052942">
    <property type="entry name" value="LPS_cholinephosphotransferase"/>
</dbReference>
<dbReference type="Pfam" id="PF04991">
    <property type="entry name" value="LicD"/>
    <property type="match status" value="1"/>
</dbReference>
<protein>
    <submittedName>
        <fullName evidence="2">LICD family protein</fullName>
    </submittedName>
</protein>
<organism evidence="2 3">
    <name type="scientific">Prevotella disiens DNF00882</name>
    <dbReference type="NCBI Taxonomy" id="1401075"/>
    <lineage>
        <taxon>Bacteria</taxon>
        <taxon>Pseudomonadati</taxon>
        <taxon>Bacteroidota</taxon>
        <taxon>Bacteroidia</taxon>
        <taxon>Bacteroidales</taxon>
        <taxon>Prevotellaceae</taxon>
        <taxon>Prevotella</taxon>
    </lineage>
</organism>
<proteinExistence type="predicted"/>